<evidence type="ECO:0000259" key="8">
    <source>
        <dbReference type="Pfam" id="PF14508"/>
    </source>
</evidence>
<evidence type="ECO:0000256" key="3">
    <source>
        <dbReference type="ARBA" id="ARBA00022801"/>
    </source>
</evidence>
<dbReference type="InterPro" id="IPR014718">
    <property type="entry name" value="GH-type_carb-bd"/>
</dbReference>
<keyword evidence="11" id="KW-1185">Reference proteome</keyword>
<organism evidence="10 11">
    <name type="scientific">Barnesiella viscericola DSM 18177</name>
    <dbReference type="NCBI Taxonomy" id="880074"/>
    <lineage>
        <taxon>Bacteria</taxon>
        <taxon>Pseudomonadati</taxon>
        <taxon>Bacteroidota</taxon>
        <taxon>Bacteroidia</taxon>
        <taxon>Bacteroidales</taxon>
        <taxon>Barnesiellaceae</taxon>
        <taxon>Barnesiella</taxon>
    </lineage>
</organism>
<feature type="domain" description="Glycosyl-hydrolase 97 C-terminal oligomerisation" evidence="9">
    <location>
        <begin position="567"/>
        <end position="662"/>
    </location>
</feature>
<dbReference type="InterPro" id="IPR052720">
    <property type="entry name" value="Glycosyl_hydrolase_97"/>
</dbReference>
<feature type="domain" description="Glycosyl-hydrolase 97 N-terminal" evidence="8">
    <location>
        <begin position="27"/>
        <end position="294"/>
    </location>
</feature>
<dbReference type="OrthoDB" id="1109141at2"/>
<sequence>MRTIKFYAFALLLLSSFNSISAKEYRLQSPSGKIAANIDCGDNLSFSVCCNGKEVLAKSPVSMTLSDGTVWGEKAKTTKAVRKSNKSIIESPFSPSATMPDVYNSLTLRMKGGWSVEFRAYDDGFAYRFASTLDKPYEIATEQTDFNFPADYTASVPYVRTGSDDNMQSQFFNSFENLYTVERLSALNPRRLAFLPLSVDTDGVTVAITETDLNDYPGLYLYNPDGTNSLKGKHAPYPTKIVDGGYNNIEGVVTETADYIARVDGPRTFPWRILVIGDDKVVASSNLSYLLAEPSRIADTSWIKPGKVAWDWWNSWNITGVDFEAGINTPTYKHYIDFASENGIEYVILDDGWAAGKGENLFILNPEIDLQEIIAYAGRKNVGIILWAGYRAFERDLEKVCKHYSELGVKGFKVDFEDRDDQLMTAFNYRAAEVAARYHLVLDLHGSYKPAGINRTWPNVLNVEGVNGLENVKWTEIGDFDIIQYDTMLPFLRQLAGPMDYTQGAMVNAARHNFRPIHSQPMAPGTRAHQLALYMILFSPLNMLCDSPSNYRREQECTDFIASVPTVWDETKVLDGKMGEYIVTARRKGNDWFIGGITNWTPRDLTIDLSPLNLKEGTEMTIFTDGANAHRNGNDYRSQTTTVASDSLHVHLAPGGGFAAHICGTDPTSDK</sequence>
<accession>W0ERB6</accession>
<dbReference type="InterPro" id="IPR013785">
    <property type="entry name" value="Aldolase_TIM"/>
</dbReference>
<keyword evidence="6" id="KW-0732">Signal</keyword>
<feature type="domain" description="Glycosyl-hydrolase 97 catalytic" evidence="7">
    <location>
        <begin position="312"/>
        <end position="466"/>
    </location>
</feature>
<dbReference type="EMBL" id="CP007034">
    <property type="protein sequence ID" value="AHF13307.1"/>
    <property type="molecule type" value="Genomic_DNA"/>
</dbReference>
<dbReference type="GO" id="GO:0016798">
    <property type="term" value="F:hydrolase activity, acting on glycosyl bonds"/>
    <property type="evidence" value="ECO:0007669"/>
    <property type="project" value="UniProtKB-KW"/>
</dbReference>
<dbReference type="InterPro" id="IPR017853">
    <property type="entry name" value="GH"/>
</dbReference>
<dbReference type="GO" id="GO:0030246">
    <property type="term" value="F:carbohydrate binding"/>
    <property type="evidence" value="ECO:0007669"/>
    <property type="project" value="InterPro"/>
</dbReference>
<feature type="signal peptide" evidence="6">
    <location>
        <begin position="1"/>
        <end position="22"/>
    </location>
</feature>
<dbReference type="Gene3D" id="2.70.98.10">
    <property type="match status" value="1"/>
</dbReference>
<evidence type="ECO:0000256" key="1">
    <source>
        <dbReference type="ARBA" id="ARBA00001913"/>
    </source>
</evidence>
<dbReference type="Pfam" id="PF10566">
    <property type="entry name" value="Glyco_hydro_97"/>
    <property type="match status" value="1"/>
</dbReference>
<evidence type="ECO:0000256" key="2">
    <source>
        <dbReference type="ARBA" id="ARBA00011245"/>
    </source>
</evidence>
<evidence type="ECO:0000256" key="4">
    <source>
        <dbReference type="ARBA" id="ARBA00022837"/>
    </source>
</evidence>
<protein>
    <submittedName>
        <fullName evidence="10">Retaining alpha-galactosidase</fullName>
    </submittedName>
</protein>
<name>W0ERB6_9BACT</name>
<gene>
    <name evidence="10" type="ORF">BARVI_11795</name>
</gene>
<dbReference type="HOGENOM" id="CLU_011166_0_0_10"/>
<feature type="chain" id="PRO_5004787652" evidence="6">
    <location>
        <begin position="23"/>
        <end position="671"/>
    </location>
</feature>
<keyword evidence="4" id="KW-0106">Calcium</keyword>
<evidence type="ECO:0000256" key="6">
    <source>
        <dbReference type="SAM" id="SignalP"/>
    </source>
</evidence>
<dbReference type="PANTHER" id="PTHR35803">
    <property type="entry name" value="GLUCAN 1,4-ALPHA-GLUCOSIDASE SUSB-RELATED"/>
    <property type="match status" value="1"/>
</dbReference>
<dbReference type="Gene3D" id="2.60.40.1180">
    <property type="entry name" value="Golgi alpha-mannosidase II"/>
    <property type="match status" value="1"/>
</dbReference>
<comment type="cofactor">
    <cofactor evidence="1">
        <name>Ca(2+)</name>
        <dbReference type="ChEBI" id="CHEBI:29108"/>
    </cofactor>
</comment>
<evidence type="ECO:0000259" key="7">
    <source>
        <dbReference type="Pfam" id="PF10566"/>
    </source>
</evidence>
<proteinExistence type="predicted"/>
<dbReference type="KEGG" id="bvs:BARVI_11795"/>
<dbReference type="Proteomes" id="UP000018901">
    <property type="component" value="Chromosome"/>
</dbReference>
<comment type="subunit">
    <text evidence="2">Monomer.</text>
</comment>
<dbReference type="AlphaFoldDB" id="W0ERB6"/>
<dbReference type="InterPro" id="IPR029483">
    <property type="entry name" value="GH97_C"/>
</dbReference>
<evidence type="ECO:0000313" key="11">
    <source>
        <dbReference type="Proteomes" id="UP000018901"/>
    </source>
</evidence>
<dbReference type="Pfam" id="PF14509">
    <property type="entry name" value="GH97_C"/>
    <property type="match status" value="1"/>
</dbReference>
<dbReference type="RefSeq" id="WP_025279382.1">
    <property type="nucleotide sequence ID" value="NZ_CP007034.1"/>
</dbReference>
<evidence type="ECO:0000313" key="10">
    <source>
        <dbReference type="EMBL" id="AHF13307.1"/>
    </source>
</evidence>
<evidence type="ECO:0000259" key="9">
    <source>
        <dbReference type="Pfam" id="PF14509"/>
    </source>
</evidence>
<dbReference type="InterPro" id="IPR029486">
    <property type="entry name" value="GH97_N"/>
</dbReference>
<dbReference type="PATRIC" id="fig|880074.11.peg.2431"/>
<dbReference type="GeneID" id="90530066"/>
<dbReference type="STRING" id="880074.BARVI_11795"/>
<dbReference type="Pfam" id="PF14508">
    <property type="entry name" value="GH97_N"/>
    <property type="match status" value="1"/>
</dbReference>
<dbReference type="Gene3D" id="3.20.20.70">
    <property type="entry name" value="Aldolase class I"/>
    <property type="match status" value="1"/>
</dbReference>
<dbReference type="InterPro" id="IPR013780">
    <property type="entry name" value="Glyco_hydro_b"/>
</dbReference>
<keyword evidence="3" id="KW-0378">Hydrolase</keyword>
<reference evidence="10 11" key="1">
    <citation type="submission" date="2013-12" db="EMBL/GenBank/DDBJ databases">
        <authorList>
            <consortium name="DOE Joint Genome Institute"/>
            <person name="Eisen J."/>
            <person name="Huntemann M."/>
            <person name="Han J."/>
            <person name="Chen A."/>
            <person name="Kyrpides N."/>
            <person name="Mavromatis K."/>
            <person name="Markowitz V."/>
            <person name="Palaniappan K."/>
            <person name="Ivanova N."/>
            <person name="Schaumberg A."/>
            <person name="Pati A."/>
            <person name="Liolios K."/>
            <person name="Nordberg H.P."/>
            <person name="Cantor M.N."/>
            <person name="Hua S.X."/>
            <person name="Woyke T."/>
        </authorList>
    </citation>
    <scope>NUCLEOTIDE SEQUENCE [LARGE SCALE GENOMIC DNA]</scope>
    <source>
        <strain evidence="11">DSM 18177</strain>
    </source>
</reference>
<evidence type="ECO:0000256" key="5">
    <source>
        <dbReference type="ARBA" id="ARBA00023295"/>
    </source>
</evidence>
<dbReference type="InterPro" id="IPR019563">
    <property type="entry name" value="GH97_catalytic"/>
</dbReference>
<dbReference type="SUPFAM" id="SSF51445">
    <property type="entry name" value="(Trans)glycosidases"/>
    <property type="match status" value="1"/>
</dbReference>
<dbReference type="eggNOG" id="COG4948">
    <property type="taxonomic scope" value="Bacteria"/>
</dbReference>
<keyword evidence="5" id="KW-0326">Glycosidase</keyword>
<dbReference type="PANTHER" id="PTHR35803:SF2">
    <property type="entry name" value="RETAINING ALPHA-GALACTOSIDASE"/>
    <property type="match status" value="1"/>
</dbReference>